<comment type="caution">
    <text evidence="2">The sequence shown here is derived from an EMBL/GenBank/DDBJ whole genome shotgun (WGS) entry which is preliminary data.</text>
</comment>
<name>A0AB34GEH8_ESCRO</name>
<reference evidence="2 3" key="1">
    <citation type="submission" date="2022-11" db="EMBL/GenBank/DDBJ databases">
        <title>Whole genome sequence of Eschrichtius robustus ER-17-0199.</title>
        <authorList>
            <person name="Bruniche-Olsen A."/>
            <person name="Black A.N."/>
            <person name="Fields C.J."/>
            <person name="Walden K."/>
            <person name="Dewoody J.A."/>
        </authorList>
    </citation>
    <scope>NUCLEOTIDE SEQUENCE [LARGE SCALE GENOMIC DNA]</scope>
    <source>
        <strain evidence="2">ER-17-0199</strain>
        <tissue evidence="2">Blubber</tissue>
    </source>
</reference>
<sequence>MDEARAPKGRPLPRRSESDSSGETELESWRGDAQRPHPGPASPAGLFPVPGAPLIVLQTLHRHLSQGILPILEPQQVTQKHGFLSLLEPPASELWPTTGRFPVKQKNHSKMQRLVCTEPAAAMLEFCSTRLVLSAFRRVVS</sequence>
<evidence type="ECO:0000256" key="1">
    <source>
        <dbReference type="SAM" id="MobiDB-lite"/>
    </source>
</evidence>
<evidence type="ECO:0000313" key="2">
    <source>
        <dbReference type="EMBL" id="KAJ8778308.1"/>
    </source>
</evidence>
<keyword evidence="3" id="KW-1185">Reference proteome</keyword>
<organism evidence="2 3">
    <name type="scientific">Eschrichtius robustus</name>
    <name type="common">California gray whale</name>
    <name type="synonym">Eschrichtius gibbosus</name>
    <dbReference type="NCBI Taxonomy" id="9764"/>
    <lineage>
        <taxon>Eukaryota</taxon>
        <taxon>Metazoa</taxon>
        <taxon>Chordata</taxon>
        <taxon>Craniata</taxon>
        <taxon>Vertebrata</taxon>
        <taxon>Euteleostomi</taxon>
        <taxon>Mammalia</taxon>
        <taxon>Eutheria</taxon>
        <taxon>Laurasiatheria</taxon>
        <taxon>Artiodactyla</taxon>
        <taxon>Whippomorpha</taxon>
        <taxon>Cetacea</taxon>
        <taxon>Mysticeti</taxon>
        <taxon>Eschrichtiidae</taxon>
        <taxon>Eschrichtius</taxon>
    </lineage>
</organism>
<feature type="region of interest" description="Disordered" evidence="1">
    <location>
        <begin position="1"/>
        <end position="46"/>
    </location>
</feature>
<gene>
    <name evidence="2" type="ORF">J1605_013712</name>
</gene>
<dbReference type="EMBL" id="JAIQCJ010002246">
    <property type="protein sequence ID" value="KAJ8778308.1"/>
    <property type="molecule type" value="Genomic_DNA"/>
</dbReference>
<accession>A0AB34GEH8</accession>
<dbReference type="Proteomes" id="UP001159641">
    <property type="component" value="Unassembled WGS sequence"/>
</dbReference>
<dbReference type="AlphaFoldDB" id="A0AB34GEH8"/>
<protein>
    <submittedName>
        <fullName evidence="2">Uncharacterized protein</fullName>
    </submittedName>
</protein>
<evidence type="ECO:0000313" key="3">
    <source>
        <dbReference type="Proteomes" id="UP001159641"/>
    </source>
</evidence>
<proteinExistence type="predicted"/>